<sequence length="76" mass="9349">MVQLHQRQGLDCQLQHICFFNTLYPVLFPENFILQMRWQTVADRPEDYLKLVQLDDVAREQFVKSIIFYYFSRYKL</sequence>
<proteinExistence type="predicted"/>
<reference evidence="1 2" key="1">
    <citation type="submission" date="2022-12" db="EMBL/GenBank/DDBJ databases">
        <title>Chromosome-scale assembly of the Ensete ventricosum genome.</title>
        <authorList>
            <person name="Dussert Y."/>
            <person name="Stocks J."/>
            <person name="Wendawek A."/>
            <person name="Woldeyes F."/>
            <person name="Nichols R.A."/>
            <person name="Borrell J.S."/>
        </authorList>
    </citation>
    <scope>NUCLEOTIDE SEQUENCE [LARGE SCALE GENOMIC DNA]</scope>
    <source>
        <strain evidence="2">cv. Maze</strain>
        <tissue evidence="1">Seeds</tissue>
    </source>
</reference>
<name>A0AAV8Q4T1_ENSVE</name>
<organism evidence="1 2">
    <name type="scientific">Ensete ventricosum</name>
    <name type="common">Abyssinian banana</name>
    <name type="synonym">Musa ensete</name>
    <dbReference type="NCBI Taxonomy" id="4639"/>
    <lineage>
        <taxon>Eukaryota</taxon>
        <taxon>Viridiplantae</taxon>
        <taxon>Streptophyta</taxon>
        <taxon>Embryophyta</taxon>
        <taxon>Tracheophyta</taxon>
        <taxon>Spermatophyta</taxon>
        <taxon>Magnoliopsida</taxon>
        <taxon>Liliopsida</taxon>
        <taxon>Zingiberales</taxon>
        <taxon>Musaceae</taxon>
        <taxon>Ensete</taxon>
    </lineage>
</organism>
<evidence type="ECO:0000313" key="1">
    <source>
        <dbReference type="EMBL" id="KAJ8470121.1"/>
    </source>
</evidence>
<gene>
    <name evidence="1" type="ORF">OPV22_024464</name>
</gene>
<accession>A0AAV8Q4T1</accession>
<keyword evidence="2" id="KW-1185">Reference proteome</keyword>
<dbReference type="EMBL" id="JAQQAF010000007">
    <property type="protein sequence ID" value="KAJ8470121.1"/>
    <property type="molecule type" value="Genomic_DNA"/>
</dbReference>
<dbReference type="AlphaFoldDB" id="A0AAV8Q4T1"/>
<evidence type="ECO:0000313" key="2">
    <source>
        <dbReference type="Proteomes" id="UP001222027"/>
    </source>
</evidence>
<comment type="caution">
    <text evidence="1">The sequence shown here is derived from an EMBL/GenBank/DDBJ whole genome shotgun (WGS) entry which is preliminary data.</text>
</comment>
<dbReference type="Proteomes" id="UP001222027">
    <property type="component" value="Unassembled WGS sequence"/>
</dbReference>
<protein>
    <submittedName>
        <fullName evidence="1">Uncharacterized protein</fullName>
    </submittedName>
</protein>